<comment type="cofactor">
    <cofactor evidence="2">
        <name>[4Fe-4S] cluster</name>
        <dbReference type="ChEBI" id="CHEBI:49883"/>
    </cofactor>
</comment>
<evidence type="ECO:0000256" key="3">
    <source>
        <dbReference type="ARBA" id="ARBA00022630"/>
    </source>
</evidence>
<sequence>MSKVMKILVIIGSPRKGNTYRAAKKIEKFMQSKGNVEFEYLMLKDADLSQCSGCFVCFMKGENHCPHKDDASVIEQKMHSADGVIFATPVYGMNVPALMKTFIDRFSYIFHRPRFFDKKALLLSTTGALGLKEVLDYLKLVVGIWGFEVSYRVGIVTPPMQISNRKAQKNSQKLEKAAFAFYNALQKKSRSPGLRDVSIFHAQKASFGEIGESSPADYTYWKEKGWLSPGAKYYADLPVNPVYNAIGWIFEQMLKRKMRKDLAESQK</sequence>
<feature type="domain" description="NADPH-dependent FMN reductase-like" evidence="6">
    <location>
        <begin position="5"/>
        <end position="146"/>
    </location>
</feature>
<dbReference type="SUPFAM" id="SSF52218">
    <property type="entry name" value="Flavoproteins"/>
    <property type="match status" value="1"/>
</dbReference>
<proteinExistence type="inferred from homology"/>
<evidence type="ECO:0000259" key="6">
    <source>
        <dbReference type="Pfam" id="PF03358"/>
    </source>
</evidence>
<keyword evidence="3" id="KW-0285">Flavoprotein</keyword>
<keyword evidence="8" id="KW-1185">Reference proteome</keyword>
<dbReference type="RefSeq" id="WP_310574241.1">
    <property type="nucleotide sequence ID" value="NZ_JAVKPK010000001.1"/>
</dbReference>
<protein>
    <submittedName>
        <fullName evidence="7">NAD(P)H-dependent oxidoreductase</fullName>
        <ecNumber evidence="7">1.-.-.-</ecNumber>
    </submittedName>
</protein>
<comment type="caution">
    <text evidence="7">The sequence shown here is derived from an EMBL/GenBank/DDBJ whole genome shotgun (WGS) entry which is preliminary data.</text>
</comment>
<dbReference type="EMBL" id="JAVKPK010000001">
    <property type="protein sequence ID" value="MDR7664212.1"/>
    <property type="molecule type" value="Genomic_DNA"/>
</dbReference>
<dbReference type="GO" id="GO:0016491">
    <property type="term" value="F:oxidoreductase activity"/>
    <property type="evidence" value="ECO:0007669"/>
    <property type="project" value="UniProtKB-KW"/>
</dbReference>
<dbReference type="InterPro" id="IPR005025">
    <property type="entry name" value="FMN_Rdtase-like_dom"/>
</dbReference>
<name>A0ABU2CXC0_9EURY</name>
<organism evidence="7 8">
    <name type="scientific">Methanosarcina baikalica</name>
    <dbReference type="NCBI Taxonomy" id="3073890"/>
    <lineage>
        <taxon>Archaea</taxon>
        <taxon>Methanobacteriati</taxon>
        <taxon>Methanobacteriota</taxon>
        <taxon>Stenosarchaea group</taxon>
        <taxon>Methanomicrobia</taxon>
        <taxon>Methanosarcinales</taxon>
        <taxon>Methanosarcinaceae</taxon>
        <taxon>Methanosarcina</taxon>
    </lineage>
</organism>
<dbReference type="PANTHER" id="PTHR43278:SF2">
    <property type="entry name" value="IRON-SULFUR FLAVOPROTEIN"/>
    <property type="match status" value="1"/>
</dbReference>
<evidence type="ECO:0000313" key="7">
    <source>
        <dbReference type="EMBL" id="MDR7664212.1"/>
    </source>
</evidence>
<dbReference type="Pfam" id="PF03358">
    <property type="entry name" value="FMN_red"/>
    <property type="match status" value="1"/>
</dbReference>
<evidence type="ECO:0000313" key="8">
    <source>
        <dbReference type="Proteomes" id="UP001246244"/>
    </source>
</evidence>
<dbReference type="InterPro" id="IPR051796">
    <property type="entry name" value="ISF_SsuE-like"/>
</dbReference>
<dbReference type="PANTHER" id="PTHR43278">
    <property type="entry name" value="NAD(P)H-DEPENDENT FMN-CONTAINING OXIDOREDUCTASE YWQN-RELATED"/>
    <property type="match status" value="1"/>
</dbReference>
<evidence type="ECO:0000256" key="2">
    <source>
        <dbReference type="ARBA" id="ARBA00001966"/>
    </source>
</evidence>
<evidence type="ECO:0000256" key="5">
    <source>
        <dbReference type="ARBA" id="ARBA00038292"/>
    </source>
</evidence>
<dbReference type="InterPro" id="IPR029039">
    <property type="entry name" value="Flavoprotein-like_sf"/>
</dbReference>
<evidence type="ECO:0000256" key="1">
    <source>
        <dbReference type="ARBA" id="ARBA00001917"/>
    </source>
</evidence>
<dbReference type="Gene3D" id="3.40.50.360">
    <property type="match status" value="1"/>
</dbReference>
<dbReference type="Proteomes" id="UP001246244">
    <property type="component" value="Unassembled WGS sequence"/>
</dbReference>
<reference evidence="8" key="1">
    <citation type="submission" date="2023-07" db="EMBL/GenBank/DDBJ databases">
        <title>Whole-genome sequencing of a new Methanosarcina sp. Z-7115.</title>
        <authorList>
            <person name="Zhilina T.N."/>
            <person name="Merkel A.Y."/>
        </authorList>
    </citation>
    <scope>NUCLEOTIDE SEQUENCE [LARGE SCALE GENOMIC DNA]</scope>
    <source>
        <strain evidence="8">Z-7115</strain>
    </source>
</reference>
<keyword evidence="4" id="KW-0288">FMN</keyword>
<comment type="cofactor">
    <cofactor evidence="1">
        <name>FMN</name>
        <dbReference type="ChEBI" id="CHEBI:58210"/>
    </cofactor>
</comment>
<comment type="similarity">
    <text evidence="5">Belongs to the SsuE family. Isf subfamily.</text>
</comment>
<keyword evidence="7" id="KW-0560">Oxidoreductase</keyword>
<accession>A0ABU2CXC0</accession>
<dbReference type="EC" id="1.-.-.-" evidence="7"/>
<gene>
    <name evidence="7" type="ORF">RG963_00135</name>
</gene>
<evidence type="ECO:0000256" key="4">
    <source>
        <dbReference type="ARBA" id="ARBA00022643"/>
    </source>
</evidence>